<keyword evidence="2" id="KW-1185">Reference proteome</keyword>
<protein>
    <recommendedName>
        <fullName evidence="3">ACT domain-containing protein</fullName>
    </recommendedName>
</protein>
<dbReference type="Proteomes" id="UP000256373">
    <property type="component" value="Unassembled WGS sequence"/>
</dbReference>
<accession>A0A3D8YBN5</accession>
<proteinExistence type="predicted"/>
<dbReference type="EMBL" id="QNUL01000007">
    <property type="protein sequence ID" value="REA61539.1"/>
    <property type="molecule type" value="Genomic_DNA"/>
</dbReference>
<name>A0A3D8YBN5_9BACT</name>
<comment type="caution">
    <text evidence="1">The sequence shown here is derived from an EMBL/GenBank/DDBJ whole genome shotgun (WGS) entry which is preliminary data.</text>
</comment>
<dbReference type="OrthoDB" id="961534at2"/>
<organism evidence="1 2">
    <name type="scientific">Dyadobacter luteus</name>
    <dbReference type="NCBI Taxonomy" id="2259619"/>
    <lineage>
        <taxon>Bacteria</taxon>
        <taxon>Pseudomonadati</taxon>
        <taxon>Bacteroidota</taxon>
        <taxon>Cytophagia</taxon>
        <taxon>Cytophagales</taxon>
        <taxon>Spirosomataceae</taxon>
        <taxon>Dyadobacter</taxon>
    </lineage>
</organism>
<dbReference type="AlphaFoldDB" id="A0A3D8YBN5"/>
<evidence type="ECO:0000313" key="2">
    <source>
        <dbReference type="Proteomes" id="UP000256373"/>
    </source>
</evidence>
<evidence type="ECO:0008006" key="3">
    <source>
        <dbReference type="Google" id="ProtNLM"/>
    </source>
</evidence>
<gene>
    <name evidence="1" type="ORF">DSL64_11240</name>
</gene>
<reference evidence="1 2" key="1">
    <citation type="submission" date="2018-07" db="EMBL/GenBank/DDBJ databases">
        <title>Dyadobacter roseus sp. nov., isolated from rose rhizosphere soil.</title>
        <authorList>
            <person name="Chen L."/>
        </authorList>
    </citation>
    <scope>NUCLEOTIDE SEQUENCE [LARGE SCALE GENOMIC DNA]</scope>
    <source>
        <strain evidence="1 2">RS19</strain>
    </source>
</reference>
<dbReference type="RefSeq" id="WP_115830974.1">
    <property type="nucleotide sequence ID" value="NZ_QNUL01000007.1"/>
</dbReference>
<evidence type="ECO:0000313" key="1">
    <source>
        <dbReference type="EMBL" id="REA61539.1"/>
    </source>
</evidence>
<sequence>MENTYQLKLTYPKSQSIHHITSLVESVQGVRISHLNFSSIGKDVVGILRFEASDLVKFNSVVRLMRSKNVALVEG</sequence>